<gene>
    <name evidence="2" type="ORF">SLS62_006932</name>
</gene>
<evidence type="ECO:0000313" key="3">
    <source>
        <dbReference type="Proteomes" id="UP001320420"/>
    </source>
</evidence>
<reference evidence="2 3" key="1">
    <citation type="submission" date="2024-02" db="EMBL/GenBank/DDBJ databases">
        <title>De novo assembly and annotation of 12 fungi associated with fruit tree decline syndrome in Ontario, Canada.</title>
        <authorList>
            <person name="Sulman M."/>
            <person name="Ellouze W."/>
            <person name="Ilyukhin E."/>
        </authorList>
    </citation>
    <scope>NUCLEOTIDE SEQUENCE [LARGE SCALE GENOMIC DNA]</scope>
    <source>
        <strain evidence="2 3">M11/M66-122</strain>
    </source>
</reference>
<organism evidence="2 3">
    <name type="scientific">Diatrype stigma</name>
    <dbReference type="NCBI Taxonomy" id="117547"/>
    <lineage>
        <taxon>Eukaryota</taxon>
        <taxon>Fungi</taxon>
        <taxon>Dikarya</taxon>
        <taxon>Ascomycota</taxon>
        <taxon>Pezizomycotina</taxon>
        <taxon>Sordariomycetes</taxon>
        <taxon>Xylariomycetidae</taxon>
        <taxon>Xylariales</taxon>
        <taxon>Diatrypaceae</taxon>
        <taxon>Diatrype</taxon>
    </lineage>
</organism>
<evidence type="ECO:0000259" key="1">
    <source>
        <dbReference type="Pfam" id="PF20183"/>
    </source>
</evidence>
<dbReference type="AlphaFoldDB" id="A0AAN9V080"/>
<sequence length="512" mass="57253">MAIWSDLPWEMRRMVLEALAREYRRSNSPGGLASYATVCGEWRYFFETKTFAQLVLTPSRVSDLHRFVPSGKRRLVKHIWLRILLRRYGCKVCGEFESMQATIKNDSLASDALYALFDALSSWKPSETGGGGLTLELSAHSPSDAEHYFKNFRFGAVPYFGEDDSDPGSRLLARDRLDGSDTSHAWRDSYALGAYRLGDDFSRAGRLFGRGLCVAGELPRVEAVTGFLIRRQCYRRFQPLALQKVLCSLPRLESVQLELWSRFFPQDEEYETAFKADFPQKSVRSLSIFEDYDVLLCSYCRGPRRTSPSLGQALAGVASYGLEDLALSFLVDAKDFFSSPLFSRPTGDPSNKDNKWGTLRTLALTSNLLAPDQCPLQINALLRDAGAAAAAWMPRLETMEIWNGRKGAAAVFRFERGGEDGAAPKLTWRSSWPFALAPEVVAAWEKVGGSRGSLLSINAGTLPRPAVSHGSVLGYLRLGPKIVHPVSQYQLWREADEEFCFWSRPPGCTMLD</sequence>
<feature type="domain" description="DUF6546" evidence="1">
    <location>
        <begin position="281"/>
        <end position="484"/>
    </location>
</feature>
<dbReference type="InterPro" id="IPR046676">
    <property type="entry name" value="DUF6546"/>
</dbReference>
<dbReference type="EMBL" id="JAKJXP020000054">
    <property type="protein sequence ID" value="KAK7751103.1"/>
    <property type="molecule type" value="Genomic_DNA"/>
</dbReference>
<proteinExistence type="predicted"/>
<evidence type="ECO:0000313" key="2">
    <source>
        <dbReference type="EMBL" id="KAK7751103.1"/>
    </source>
</evidence>
<comment type="caution">
    <text evidence="2">The sequence shown here is derived from an EMBL/GenBank/DDBJ whole genome shotgun (WGS) entry which is preliminary data.</text>
</comment>
<dbReference type="Proteomes" id="UP001320420">
    <property type="component" value="Unassembled WGS sequence"/>
</dbReference>
<protein>
    <recommendedName>
        <fullName evidence="1">DUF6546 domain-containing protein</fullName>
    </recommendedName>
</protein>
<accession>A0AAN9V080</accession>
<keyword evidence="3" id="KW-1185">Reference proteome</keyword>
<dbReference type="Pfam" id="PF20183">
    <property type="entry name" value="DUF6546"/>
    <property type="match status" value="1"/>
</dbReference>
<name>A0AAN9V080_9PEZI</name>